<dbReference type="AlphaFoldDB" id="A0AAV8W9C7"/>
<dbReference type="EMBL" id="JANEYG010000006">
    <property type="protein sequence ID" value="KAJ8922815.1"/>
    <property type="molecule type" value="Genomic_DNA"/>
</dbReference>
<comment type="caution">
    <text evidence="1">The sequence shown here is derived from an EMBL/GenBank/DDBJ whole genome shotgun (WGS) entry which is preliminary data.</text>
</comment>
<evidence type="ECO:0000313" key="2">
    <source>
        <dbReference type="Proteomes" id="UP001159042"/>
    </source>
</evidence>
<evidence type="ECO:0000313" key="1">
    <source>
        <dbReference type="EMBL" id="KAJ8922815.1"/>
    </source>
</evidence>
<keyword evidence="2" id="KW-1185">Reference proteome</keyword>
<dbReference type="Proteomes" id="UP001159042">
    <property type="component" value="Unassembled WGS sequence"/>
</dbReference>
<sequence>MFASRILFLYCNKPQHFLLLPRNFRDVDDDNLDVNELLAVVKWSEILKDVEWMWHGSFHIPAWVTSLSMFDASGFI</sequence>
<reference evidence="1 2" key="1">
    <citation type="journal article" date="2023" name="Insect Mol. Biol.">
        <title>Genome sequencing provides insights into the evolution of gene families encoding plant cell wall-degrading enzymes in longhorned beetles.</title>
        <authorList>
            <person name="Shin N.R."/>
            <person name="Okamura Y."/>
            <person name="Kirsch R."/>
            <person name="Pauchet Y."/>
        </authorList>
    </citation>
    <scope>NUCLEOTIDE SEQUENCE [LARGE SCALE GENOMIC DNA]</scope>
    <source>
        <strain evidence="1">EAD_L_NR</strain>
    </source>
</reference>
<organism evidence="1 2">
    <name type="scientific">Exocentrus adspersus</name>
    <dbReference type="NCBI Taxonomy" id="1586481"/>
    <lineage>
        <taxon>Eukaryota</taxon>
        <taxon>Metazoa</taxon>
        <taxon>Ecdysozoa</taxon>
        <taxon>Arthropoda</taxon>
        <taxon>Hexapoda</taxon>
        <taxon>Insecta</taxon>
        <taxon>Pterygota</taxon>
        <taxon>Neoptera</taxon>
        <taxon>Endopterygota</taxon>
        <taxon>Coleoptera</taxon>
        <taxon>Polyphaga</taxon>
        <taxon>Cucujiformia</taxon>
        <taxon>Chrysomeloidea</taxon>
        <taxon>Cerambycidae</taxon>
        <taxon>Lamiinae</taxon>
        <taxon>Acanthocinini</taxon>
        <taxon>Exocentrus</taxon>
    </lineage>
</organism>
<protein>
    <submittedName>
        <fullName evidence="1">Uncharacterized protein</fullName>
    </submittedName>
</protein>
<name>A0AAV8W9C7_9CUCU</name>
<accession>A0AAV8W9C7</accession>
<proteinExistence type="predicted"/>
<gene>
    <name evidence="1" type="ORF">NQ315_007850</name>
</gene>